<dbReference type="InterPro" id="IPR050109">
    <property type="entry name" value="HTH-type_TetR-like_transc_reg"/>
</dbReference>
<dbReference type="PANTHER" id="PTHR30055:SF230">
    <property type="entry name" value="TRANSCRIPTIONAL REGULATORY PROTEIN (PROBABLY TETR-FAMILY)-RELATED"/>
    <property type="match status" value="1"/>
</dbReference>
<dbReference type="SUPFAM" id="SSF48498">
    <property type="entry name" value="Tetracyclin repressor-like, C-terminal domain"/>
    <property type="match status" value="1"/>
</dbReference>
<evidence type="ECO:0000256" key="3">
    <source>
        <dbReference type="ARBA" id="ARBA00023163"/>
    </source>
</evidence>
<dbReference type="InterPro" id="IPR009057">
    <property type="entry name" value="Homeodomain-like_sf"/>
</dbReference>
<organism evidence="7 8">
    <name type="scientific">Streptomyces luomodiensis</name>
    <dbReference type="NCBI Taxonomy" id="3026192"/>
    <lineage>
        <taxon>Bacteria</taxon>
        <taxon>Bacillati</taxon>
        <taxon>Actinomycetota</taxon>
        <taxon>Actinomycetes</taxon>
        <taxon>Kitasatosporales</taxon>
        <taxon>Streptomycetaceae</taxon>
        <taxon>Streptomyces</taxon>
    </lineage>
</organism>
<proteinExistence type="predicted"/>
<evidence type="ECO:0000256" key="1">
    <source>
        <dbReference type="ARBA" id="ARBA00023015"/>
    </source>
</evidence>
<evidence type="ECO:0000256" key="5">
    <source>
        <dbReference type="SAM" id="MobiDB-lite"/>
    </source>
</evidence>
<dbReference type="InterPro" id="IPR011075">
    <property type="entry name" value="TetR_C"/>
</dbReference>
<evidence type="ECO:0000259" key="6">
    <source>
        <dbReference type="PROSITE" id="PS50977"/>
    </source>
</evidence>
<sequence length="225" mass="23919">MSPSARRTGRPRSAEADRAILDATRAALVELGWAKLTLGDVAARAGVAKTTLYRRWASKCELVVDAVAAVFDEHLEVADHGSLRADAEAAVNQLGALLERPETGTALMAVIAEAVHDEALRARVRSAIVDRQKRLVTVGRERARLRGELPREEDPDEAARNADLIFDVVAGTVLHRLMVSGEPVDPRWSRDFTELLLYGLTGATGAGPGGAPGTASPGAPHRAAP</sequence>
<dbReference type="Gene3D" id="1.10.357.10">
    <property type="entry name" value="Tetracycline Repressor, domain 2"/>
    <property type="match status" value="1"/>
</dbReference>
<dbReference type="PRINTS" id="PR00455">
    <property type="entry name" value="HTHTETR"/>
</dbReference>
<dbReference type="SUPFAM" id="SSF46689">
    <property type="entry name" value="Homeodomain-like"/>
    <property type="match status" value="1"/>
</dbReference>
<dbReference type="Gene3D" id="1.10.10.60">
    <property type="entry name" value="Homeodomain-like"/>
    <property type="match status" value="1"/>
</dbReference>
<evidence type="ECO:0000256" key="2">
    <source>
        <dbReference type="ARBA" id="ARBA00023125"/>
    </source>
</evidence>
<dbReference type="EMBL" id="CP117522">
    <property type="protein sequence ID" value="WNE98947.1"/>
    <property type="molecule type" value="Genomic_DNA"/>
</dbReference>
<keyword evidence="8" id="KW-1185">Reference proteome</keyword>
<accession>A0ABY9V3V8</accession>
<keyword evidence="1" id="KW-0805">Transcription regulation</keyword>
<dbReference type="InterPro" id="IPR001647">
    <property type="entry name" value="HTH_TetR"/>
</dbReference>
<feature type="compositionally biased region" description="Low complexity" evidence="5">
    <location>
        <begin position="213"/>
        <end position="225"/>
    </location>
</feature>
<dbReference type="Pfam" id="PF00440">
    <property type="entry name" value="TetR_N"/>
    <property type="match status" value="1"/>
</dbReference>
<dbReference type="Proteomes" id="UP001305606">
    <property type="component" value="Chromosome"/>
</dbReference>
<feature type="DNA-binding region" description="H-T-H motif" evidence="4">
    <location>
        <begin position="37"/>
        <end position="56"/>
    </location>
</feature>
<evidence type="ECO:0000256" key="4">
    <source>
        <dbReference type="PROSITE-ProRule" id="PRU00335"/>
    </source>
</evidence>
<reference evidence="7 8" key="1">
    <citation type="submission" date="2023-02" db="EMBL/GenBank/DDBJ databases">
        <title>Streptomyces sp. SCA4-21 with antifungal activity against Fusarium oxysporum f. sp. cubense, Streptomyces sp. SCA2-17 with antifungal activity against Fusarium oxysporum f. sp. cubense.</title>
        <authorList>
            <person name="Qi D."/>
        </authorList>
    </citation>
    <scope>NUCLEOTIDE SEQUENCE [LARGE SCALE GENOMIC DNA]</scope>
    <source>
        <strain evidence="7 8">SCA4-21</strain>
    </source>
</reference>
<dbReference type="PROSITE" id="PS50977">
    <property type="entry name" value="HTH_TETR_2"/>
    <property type="match status" value="1"/>
</dbReference>
<feature type="domain" description="HTH tetR-type" evidence="6">
    <location>
        <begin position="14"/>
        <end position="74"/>
    </location>
</feature>
<name>A0ABY9V3V8_9ACTN</name>
<keyword evidence="3" id="KW-0804">Transcription</keyword>
<dbReference type="RefSeq" id="WP_311037591.1">
    <property type="nucleotide sequence ID" value="NZ_CP117522.1"/>
</dbReference>
<feature type="region of interest" description="Disordered" evidence="5">
    <location>
        <begin position="204"/>
        <end position="225"/>
    </location>
</feature>
<dbReference type="Pfam" id="PF16859">
    <property type="entry name" value="TetR_C_11"/>
    <property type="match status" value="1"/>
</dbReference>
<dbReference type="PANTHER" id="PTHR30055">
    <property type="entry name" value="HTH-TYPE TRANSCRIPTIONAL REGULATOR RUTR"/>
    <property type="match status" value="1"/>
</dbReference>
<gene>
    <name evidence="7" type="ORF">PS467_28270</name>
</gene>
<evidence type="ECO:0000313" key="7">
    <source>
        <dbReference type="EMBL" id="WNE98947.1"/>
    </source>
</evidence>
<keyword evidence="2 4" id="KW-0238">DNA-binding</keyword>
<protein>
    <submittedName>
        <fullName evidence="7">TetR/AcrR family transcriptional regulator</fullName>
    </submittedName>
</protein>
<evidence type="ECO:0000313" key="8">
    <source>
        <dbReference type="Proteomes" id="UP001305606"/>
    </source>
</evidence>
<dbReference type="InterPro" id="IPR036271">
    <property type="entry name" value="Tet_transcr_reg_TetR-rel_C_sf"/>
</dbReference>